<keyword evidence="6 8" id="KW-0472">Membrane</keyword>
<comment type="subcellular location">
    <subcellularLocation>
        <location evidence="1">Membrane</location>
        <topology evidence="1">Multi-pass membrane protein</topology>
    </subcellularLocation>
</comment>
<dbReference type="GO" id="GO:0016787">
    <property type="term" value="F:hydrolase activity"/>
    <property type="evidence" value="ECO:0007669"/>
    <property type="project" value="UniProtKB-KW"/>
</dbReference>
<dbReference type="Proteomes" id="UP001516023">
    <property type="component" value="Unassembled WGS sequence"/>
</dbReference>
<evidence type="ECO:0000313" key="10">
    <source>
        <dbReference type="EMBL" id="KAL3803185.1"/>
    </source>
</evidence>
<keyword evidence="3 8" id="KW-0812">Transmembrane</keyword>
<accession>A0ABD3QS19</accession>
<feature type="transmembrane region" description="Helical" evidence="8">
    <location>
        <begin position="88"/>
        <end position="106"/>
    </location>
</feature>
<evidence type="ECO:0000256" key="8">
    <source>
        <dbReference type="SAM" id="Phobius"/>
    </source>
</evidence>
<gene>
    <name evidence="10" type="ORF">HJC23_003460</name>
</gene>
<proteinExistence type="inferred from homology"/>
<dbReference type="Pfam" id="PF01694">
    <property type="entry name" value="Rhomboid"/>
    <property type="match status" value="2"/>
</dbReference>
<evidence type="ECO:0000256" key="7">
    <source>
        <dbReference type="SAM" id="MobiDB-lite"/>
    </source>
</evidence>
<evidence type="ECO:0000313" key="11">
    <source>
        <dbReference type="Proteomes" id="UP001516023"/>
    </source>
</evidence>
<name>A0ABD3QS19_9STRA</name>
<feature type="region of interest" description="Disordered" evidence="7">
    <location>
        <begin position="313"/>
        <end position="333"/>
    </location>
</feature>
<comment type="caution">
    <text evidence="10">The sequence shown here is derived from an EMBL/GenBank/DDBJ whole genome shotgun (WGS) entry which is preliminary data.</text>
</comment>
<evidence type="ECO:0000256" key="4">
    <source>
        <dbReference type="ARBA" id="ARBA00022801"/>
    </source>
</evidence>
<dbReference type="InterPro" id="IPR035952">
    <property type="entry name" value="Rhomboid-like_sf"/>
</dbReference>
<dbReference type="GO" id="GO:0016020">
    <property type="term" value="C:membrane"/>
    <property type="evidence" value="ECO:0007669"/>
    <property type="project" value="UniProtKB-SubCell"/>
</dbReference>
<feature type="transmembrane region" description="Helical" evidence="8">
    <location>
        <begin position="249"/>
        <end position="267"/>
    </location>
</feature>
<dbReference type="InterPro" id="IPR022764">
    <property type="entry name" value="Peptidase_S54_rhomboid_dom"/>
</dbReference>
<comment type="similarity">
    <text evidence="2">Belongs to the peptidase S54 family.</text>
</comment>
<keyword evidence="4" id="KW-0378">Hydrolase</keyword>
<feature type="domain" description="Peptidase S54 rhomboid" evidence="9">
    <location>
        <begin position="180"/>
        <end position="265"/>
    </location>
</feature>
<keyword evidence="11" id="KW-1185">Reference proteome</keyword>
<dbReference type="AlphaFoldDB" id="A0ABD3QS19"/>
<dbReference type="InterPro" id="IPR050925">
    <property type="entry name" value="Rhomboid_protease_S54"/>
</dbReference>
<dbReference type="EMBL" id="JABMIG020000015">
    <property type="protein sequence ID" value="KAL3803185.1"/>
    <property type="molecule type" value="Genomic_DNA"/>
</dbReference>
<feature type="domain" description="Peptidase S54 rhomboid" evidence="9">
    <location>
        <begin position="51"/>
        <end position="103"/>
    </location>
</feature>
<dbReference type="SUPFAM" id="SSF144091">
    <property type="entry name" value="Rhomboid-like"/>
    <property type="match status" value="1"/>
</dbReference>
<keyword evidence="5 8" id="KW-1133">Transmembrane helix</keyword>
<evidence type="ECO:0000256" key="2">
    <source>
        <dbReference type="ARBA" id="ARBA00009045"/>
    </source>
</evidence>
<organism evidence="10 11">
    <name type="scientific">Cyclotella cryptica</name>
    <dbReference type="NCBI Taxonomy" id="29204"/>
    <lineage>
        <taxon>Eukaryota</taxon>
        <taxon>Sar</taxon>
        <taxon>Stramenopiles</taxon>
        <taxon>Ochrophyta</taxon>
        <taxon>Bacillariophyta</taxon>
        <taxon>Coscinodiscophyceae</taxon>
        <taxon>Thalassiosirophycidae</taxon>
        <taxon>Stephanodiscales</taxon>
        <taxon>Stephanodiscaceae</taxon>
        <taxon>Cyclotella</taxon>
    </lineage>
</organism>
<evidence type="ECO:0000256" key="1">
    <source>
        <dbReference type="ARBA" id="ARBA00004141"/>
    </source>
</evidence>
<feature type="transmembrane region" description="Helical" evidence="8">
    <location>
        <begin position="178"/>
        <end position="198"/>
    </location>
</feature>
<dbReference type="PANTHER" id="PTHR43731:SF14">
    <property type="entry name" value="PRESENILIN-ASSOCIATED RHOMBOID-LIKE PROTEIN, MITOCHONDRIAL"/>
    <property type="match status" value="1"/>
</dbReference>
<dbReference type="Gene3D" id="1.20.1540.10">
    <property type="entry name" value="Rhomboid-like"/>
    <property type="match status" value="1"/>
</dbReference>
<reference evidence="10 11" key="1">
    <citation type="journal article" date="2020" name="G3 (Bethesda)">
        <title>Improved Reference Genome for Cyclotella cryptica CCMP332, a Model for Cell Wall Morphogenesis, Salinity Adaptation, and Lipid Production in Diatoms (Bacillariophyta).</title>
        <authorList>
            <person name="Roberts W.R."/>
            <person name="Downey K.M."/>
            <person name="Ruck E.C."/>
            <person name="Traller J.C."/>
            <person name="Alverson A.J."/>
        </authorList>
    </citation>
    <scope>NUCLEOTIDE SEQUENCE [LARGE SCALE GENOMIC DNA]</scope>
    <source>
        <strain evidence="10 11">CCMP332</strain>
    </source>
</reference>
<feature type="transmembrane region" description="Helical" evidence="8">
    <location>
        <begin position="12"/>
        <end position="29"/>
    </location>
</feature>
<evidence type="ECO:0000256" key="5">
    <source>
        <dbReference type="ARBA" id="ARBA00022989"/>
    </source>
</evidence>
<evidence type="ECO:0000256" key="6">
    <source>
        <dbReference type="ARBA" id="ARBA00023136"/>
    </source>
</evidence>
<protein>
    <recommendedName>
        <fullName evidence="9">Peptidase S54 rhomboid domain-containing protein</fullName>
    </recommendedName>
</protein>
<evidence type="ECO:0000256" key="3">
    <source>
        <dbReference type="ARBA" id="ARBA00022692"/>
    </source>
</evidence>
<sequence length="333" mass="39031">MTRRSSSSEHALGALHLLIILNILVHLFRNDLKSQLSLTNTYRIFDGNIQSMLLSMFYHLEPTHLMMNMLALYRFGNELFVNSSSRKWRSFAVVFLSYIACGMFAFKGLEMLSKYHEYQWRRKLNDARYASRCTHWLCDSINQVWGIDVTSYFTDAWSDLTTLFPFADIVSSIYHFQLIRRIGASGVIYGWMGMRLFTSCFSKYHSRLSSWDYFFFVGTLAHDLSNSPLTLEDLRMSDFLDGDGIDHAAHFFGAVGGILVGFSIFLWDMMSSFQWGGWRGRGNRLGERWEYERQHLDQDQQIADQQRRERSRLLNHGRSLNSNRSRTRERTML</sequence>
<dbReference type="PANTHER" id="PTHR43731">
    <property type="entry name" value="RHOMBOID PROTEASE"/>
    <property type="match status" value="1"/>
</dbReference>
<evidence type="ECO:0000259" key="9">
    <source>
        <dbReference type="Pfam" id="PF01694"/>
    </source>
</evidence>